<dbReference type="Proteomes" id="UP001460270">
    <property type="component" value="Unassembled WGS sequence"/>
</dbReference>
<evidence type="ECO:0000313" key="2">
    <source>
        <dbReference type="EMBL" id="KAK7886867.1"/>
    </source>
</evidence>
<dbReference type="EMBL" id="JBBPFD010000019">
    <property type="protein sequence ID" value="KAK7886867.1"/>
    <property type="molecule type" value="Genomic_DNA"/>
</dbReference>
<feature type="compositionally biased region" description="Basic and acidic residues" evidence="1">
    <location>
        <begin position="25"/>
        <end position="34"/>
    </location>
</feature>
<evidence type="ECO:0000313" key="3">
    <source>
        <dbReference type="Proteomes" id="UP001460270"/>
    </source>
</evidence>
<gene>
    <name evidence="2" type="ORF">WMY93_026488</name>
</gene>
<feature type="region of interest" description="Disordered" evidence="1">
    <location>
        <begin position="25"/>
        <end position="67"/>
    </location>
</feature>
<comment type="caution">
    <text evidence="2">The sequence shown here is derived from an EMBL/GenBank/DDBJ whole genome shotgun (WGS) entry which is preliminary data.</text>
</comment>
<dbReference type="AlphaFoldDB" id="A0AAW0N4F0"/>
<name>A0AAW0N4F0_9GOBI</name>
<evidence type="ECO:0000256" key="1">
    <source>
        <dbReference type="SAM" id="MobiDB-lite"/>
    </source>
</evidence>
<organism evidence="2 3">
    <name type="scientific">Mugilogobius chulae</name>
    <name type="common">yellowstripe goby</name>
    <dbReference type="NCBI Taxonomy" id="88201"/>
    <lineage>
        <taxon>Eukaryota</taxon>
        <taxon>Metazoa</taxon>
        <taxon>Chordata</taxon>
        <taxon>Craniata</taxon>
        <taxon>Vertebrata</taxon>
        <taxon>Euteleostomi</taxon>
        <taxon>Actinopterygii</taxon>
        <taxon>Neopterygii</taxon>
        <taxon>Teleostei</taxon>
        <taxon>Neoteleostei</taxon>
        <taxon>Acanthomorphata</taxon>
        <taxon>Gobiaria</taxon>
        <taxon>Gobiiformes</taxon>
        <taxon>Gobioidei</taxon>
        <taxon>Gobiidae</taxon>
        <taxon>Gobionellinae</taxon>
        <taxon>Mugilogobius</taxon>
    </lineage>
</organism>
<keyword evidence="3" id="KW-1185">Reference proteome</keyword>
<feature type="compositionally biased region" description="Basic and acidic residues" evidence="1">
    <location>
        <begin position="45"/>
        <end position="67"/>
    </location>
</feature>
<reference evidence="3" key="1">
    <citation type="submission" date="2024-04" db="EMBL/GenBank/DDBJ databases">
        <title>Salinicola lusitanus LLJ914,a marine bacterium isolated from the Okinawa Trough.</title>
        <authorList>
            <person name="Li J."/>
        </authorList>
    </citation>
    <scope>NUCLEOTIDE SEQUENCE [LARGE SCALE GENOMIC DNA]</scope>
</reference>
<sequence>MCACIWPGIYMRVDSVCWEQSSEKDRGAVGERQQRPGPSQLQRQQRRERQIGRDREGSENEGRRREMRMRELWKGLEADTQMSEMERMQCNGPIERYVGVQVPCCLPLRANRKKGGSRQCLLWAFTSWGHDPSQGPETSLCCQPAPIGTESNVYSFKRHHPVLEETPRLQDLEEL</sequence>
<proteinExistence type="predicted"/>
<accession>A0AAW0N4F0</accession>
<protein>
    <submittedName>
        <fullName evidence="2">Uncharacterized protein</fullName>
    </submittedName>
</protein>